<dbReference type="GO" id="GO:0016747">
    <property type="term" value="F:acyltransferase activity, transferring groups other than amino-acyl groups"/>
    <property type="evidence" value="ECO:0007669"/>
    <property type="project" value="InterPro"/>
</dbReference>
<dbReference type="AlphaFoldDB" id="A0A662Z3N1"/>
<dbReference type="PANTHER" id="PTHR43420:SF47">
    <property type="entry name" value="N-ACETYLTRANSFERASE DOMAIN-CONTAINING PROTEIN"/>
    <property type="match status" value="1"/>
</dbReference>
<keyword evidence="2" id="KW-0012">Acyltransferase</keyword>
<dbReference type="InterPro" id="IPR016181">
    <property type="entry name" value="Acyl_CoA_acyltransferase"/>
</dbReference>
<dbReference type="PANTHER" id="PTHR43420">
    <property type="entry name" value="ACETYLTRANSFERASE"/>
    <property type="match status" value="1"/>
</dbReference>
<keyword evidence="5" id="KW-1185">Reference proteome</keyword>
<evidence type="ECO:0000256" key="1">
    <source>
        <dbReference type="ARBA" id="ARBA00022679"/>
    </source>
</evidence>
<dbReference type="OrthoDB" id="9799092at2"/>
<organism evidence="4 5">
    <name type="scientific">Aliicoccus persicus</name>
    <dbReference type="NCBI Taxonomy" id="930138"/>
    <lineage>
        <taxon>Bacteria</taxon>
        <taxon>Bacillati</taxon>
        <taxon>Bacillota</taxon>
        <taxon>Bacilli</taxon>
        <taxon>Bacillales</taxon>
        <taxon>Staphylococcaceae</taxon>
        <taxon>Aliicoccus</taxon>
    </lineage>
</organism>
<dbReference type="PROSITE" id="PS51186">
    <property type="entry name" value="GNAT"/>
    <property type="match status" value="1"/>
</dbReference>
<gene>
    <name evidence="4" type="ORF">SAMN05192557_0110</name>
</gene>
<proteinExistence type="predicted"/>
<sequence length="166" mass="19067">MEVRILFAHDVEEFRTLRLLALKTNPEAFGSTYEREKDFPLDRFLMRLKTDNDNFVVGGFIGGDLVCNASFLRGQGKKESHKGMVVAMYCHEDYRGTGIAKVVMAYLVEKARALDGLRKIDLTVVSENERAKRFYASFGFKHYGTEPMALLHENRFLDEDLMTLPF</sequence>
<accession>A0A662Z3N1</accession>
<evidence type="ECO:0000259" key="3">
    <source>
        <dbReference type="PROSITE" id="PS51186"/>
    </source>
</evidence>
<dbReference type="EMBL" id="FOIT01000001">
    <property type="protein sequence ID" value="SEV80762.1"/>
    <property type="molecule type" value="Genomic_DNA"/>
</dbReference>
<dbReference type="Gene3D" id="3.40.630.30">
    <property type="match status" value="1"/>
</dbReference>
<dbReference type="Proteomes" id="UP000243605">
    <property type="component" value="Unassembled WGS sequence"/>
</dbReference>
<dbReference type="Pfam" id="PF00583">
    <property type="entry name" value="Acetyltransf_1"/>
    <property type="match status" value="1"/>
</dbReference>
<dbReference type="SUPFAM" id="SSF55729">
    <property type="entry name" value="Acyl-CoA N-acyltransferases (Nat)"/>
    <property type="match status" value="1"/>
</dbReference>
<name>A0A662Z3N1_9STAP</name>
<feature type="domain" description="N-acetyltransferase" evidence="3">
    <location>
        <begin position="1"/>
        <end position="166"/>
    </location>
</feature>
<evidence type="ECO:0000313" key="4">
    <source>
        <dbReference type="EMBL" id="SEV80762.1"/>
    </source>
</evidence>
<dbReference type="CDD" id="cd04301">
    <property type="entry name" value="NAT_SF"/>
    <property type="match status" value="1"/>
</dbReference>
<evidence type="ECO:0000313" key="5">
    <source>
        <dbReference type="Proteomes" id="UP000243605"/>
    </source>
</evidence>
<dbReference type="RefSeq" id="WP_091472732.1">
    <property type="nucleotide sequence ID" value="NZ_FOIT01000001.1"/>
</dbReference>
<protein>
    <submittedName>
        <fullName evidence="4">Acetyltransferase (GNAT) family protein</fullName>
    </submittedName>
</protein>
<reference evidence="4 5" key="1">
    <citation type="submission" date="2016-10" db="EMBL/GenBank/DDBJ databases">
        <authorList>
            <person name="Varghese N."/>
            <person name="Submissions S."/>
        </authorList>
    </citation>
    <scope>NUCLEOTIDE SEQUENCE [LARGE SCALE GENOMIC DNA]</scope>
    <source>
        <strain evidence="4 5">IBRC-M10081</strain>
    </source>
</reference>
<keyword evidence="1 4" id="KW-0808">Transferase</keyword>
<dbReference type="InterPro" id="IPR000182">
    <property type="entry name" value="GNAT_dom"/>
</dbReference>
<evidence type="ECO:0000256" key="2">
    <source>
        <dbReference type="ARBA" id="ARBA00023315"/>
    </source>
</evidence>
<dbReference type="InterPro" id="IPR050680">
    <property type="entry name" value="YpeA/RimI_acetyltransf"/>
</dbReference>